<dbReference type="Pfam" id="PF18962">
    <property type="entry name" value="Por_Secre_tail"/>
    <property type="match status" value="1"/>
</dbReference>
<dbReference type="PANTHER" id="PTHR40050:SF1">
    <property type="entry name" value="INNER SPORE COAT PROTEIN H"/>
    <property type="match status" value="1"/>
</dbReference>
<name>A0A418R2J4_9BACT</name>
<keyword evidence="3" id="KW-1185">Reference proteome</keyword>
<dbReference type="NCBIfam" id="TIGR04183">
    <property type="entry name" value="Por_Secre_tail"/>
    <property type="match status" value="1"/>
</dbReference>
<dbReference type="EMBL" id="QYCN01000008">
    <property type="protein sequence ID" value="RIY11571.1"/>
    <property type="molecule type" value="Genomic_DNA"/>
</dbReference>
<evidence type="ECO:0000313" key="2">
    <source>
        <dbReference type="EMBL" id="RIY11571.1"/>
    </source>
</evidence>
<dbReference type="OrthoDB" id="9803752at2"/>
<protein>
    <submittedName>
        <fullName evidence="2">T9SS C-terminal target domain-containing protein</fullName>
    </submittedName>
</protein>
<dbReference type="InterPro" id="IPR014867">
    <property type="entry name" value="Spore_coat_CotH_CotH2/3/7"/>
</dbReference>
<dbReference type="InterPro" id="IPR026444">
    <property type="entry name" value="Secre_tail"/>
</dbReference>
<dbReference type="AlphaFoldDB" id="A0A418R2J4"/>
<dbReference type="PANTHER" id="PTHR40050">
    <property type="entry name" value="INNER SPORE COAT PROTEIN H"/>
    <property type="match status" value="1"/>
</dbReference>
<dbReference type="Proteomes" id="UP000284250">
    <property type="component" value="Unassembled WGS sequence"/>
</dbReference>
<gene>
    <name evidence="2" type="ORF">D0T11_07110</name>
</gene>
<evidence type="ECO:0000259" key="1">
    <source>
        <dbReference type="Pfam" id="PF18962"/>
    </source>
</evidence>
<organism evidence="2 3">
    <name type="scientific">Hymenobacter rubripertinctus</name>
    <dbReference type="NCBI Taxonomy" id="2029981"/>
    <lineage>
        <taxon>Bacteria</taxon>
        <taxon>Pseudomonadati</taxon>
        <taxon>Bacteroidota</taxon>
        <taxon>Cytophagia</taxon>
        <taxon>Cytophagales</taxon>
        <taxon>Hymenobacteraceae</taxon>
        <taxon>Hymenobacter</taxon>
    </lineage>
</organism>
<accession>A0A418R2J4</accession>
<proteinExistence type="predicted"/>
<sequence length="605" mass="68518">MLAGFRASLTPANSSRHGAAEQRHVLLIPYFLPNCLMPRIATALLCLALSGSLLSPRSATADTLTIAPTFYHIDQQKHLILINRKPTDLNAGGTQKTHLDLNETYTFSQPLTTITTDLAYQAEHDGTRFSVYFTELPVVSITARKPIQDTPSIYARLSLAEPAGTVTESALGIEFRGGYSQTYPKKSYELSFWKDSTGAASRDVQLLGMRTDNKYNLQAMYNEPLRVRNKVSFELWQEIHEPYYRTQEPEAKSGIAIQYVELFLNGTYQGVYALTERIDRKQLKLKKYSNGITGELYKGADWGPAVTFSGALPAFDNASKTWGGFEYKHPEEQTDWSSLYNFADFVRNSSDQEFFSTVQQKFNLRNAVDYYLFLNLTRATDNTGKNLYIAKYKKGEPYFYVPWDLDGVFGTDWTGNPANVTNDLLTNGFYDRLWQDCSATGFRAALRTRWAELRRSTLTEDHILAKFRTHNNYLTQNNVYEREQLAWADFHPVPDQLTYTATWLGNRLRYLDTAFGASCNVLTANAAPATNAVQLFPNPTTDYLSIRTTATATDLCLRDLRGQVVLQAALRGPLNQLDLRHLPKGLYLATLRDEQRTTTLRVVLH</sequence>
<evidence type="ECO:0000313" key="3">
    <source>
        <dbReference type="Proteomes" id="UP000284250"/>
    </source>
</evidence>
<reference evidence="2 3" key="2">
    <citation type="submission" date="2019-01" db="EMBL/GenBank/DDBJ databases">
        <title>Hymenobacter humicola sp. nov., isolated from soils in Antarctica.</title>
        <authorList>
            <person name="Sedlacek I."/>
            <person name="Holochova P."/>
            <person name="Kralova S."/>
            <person name="Pantucek R."/>
            <person name="Stankova E."/>
            <person name="Vrbovska V."/>
            <person name="Kristofova L."/>
            <person name="Svec P."/>
            <person name="Busse H.-J."/>
        </authorList>
    </citation>
    <scope>NUCLEOTIDE SEQUENCE [LARGE SCALE GENOMIC DNA]</scope>
    <source>
        <strain evidence="2 3">CCM 8852</strain>
    </source>
</reference>
<feature type="domain" description="Secretion system C-terminal sorting" evidence="1">
    <location>
        <begin position="535"/>
        <end position="602"/>
    </location>
</feature>
<reference evidence="2 3" key="1">
    <citation type="submission" date="2018-09" db="EMBL/GenBank/DDBJ databases">
        <authorList>
            <person name="Zeman M."/>
            <person name="Pardy F."/>
        </authorList>
    </citation>
    <scope>NUCLEOTIDE SEQUENCE [LARGE SCALE GENOMIC DNA]</scope>
    <source>
        <strain evidence="2 3">CCM 8852</strain>
    </source>
</reference>
<dbReference type="Pfam" id="PF08757">
    <property type="entry name" value="CotH"/>
    <property type="match status" value="1"/>
</dbReference>
<comment type="caution">
    <text evidence="2">The sequence shown here is derived from an EMBL/GenBank/DDBJ whole genome shotgun (WGS) entry which is preliminary data.</text>
</comment>